<proteinExistence type="predicted"/>
<dbReference type="InterPro" id="IPR013766">
    <property type="entry name" value="Thioredoxin_domain"/>
</dbReference>
<dbReference type="Proteomes" id="UP000292855">
    <property type="component" value="Unassembled WGS sequence"/>
</dbReference>
<sequence>MTFLHALATLWPKIKQSIPIICMLLLHIFFVFMFSYAHAQPPENGEAVEGQEEIKPLIVGEKVPDTFWTTEHTVLENGQIRTVNLQHIKGKPLLLDFWATWCASCIKRFPQLDTLRTKYRNELQILLVNSEKTRDTHETIKSHWNTNVKELRLPTILGDQYITQLFPRYAIPYYIWIDRNGRVSAMTSTVFINEKVIESFLAK</sequence>
<organism evidence="2 3">
    <name type="scientific">Sphingobacterium corticibacterium</name>
    <dbReference type="NCBI Taxonomy" id="2484746"/>
    <lineage>
        <taxon>Bacteria</taxon>
        <taxon>Pseudomonadati</taxon>
        <taxon>Bacteroidota</taxon>
        <taxon>Sphingobacteriia</taxon>
        <taxon>Sphingobacteriales</taxon>
        <taxon>Sphingobacteriaceae</taxon>
        <taxon>Sphingobacterium</taxon>
    </lineage>
</organism>
<evidence type="ECO:0000313" key="2">
    <source>
        <dbReference type="EMBL" id="RZF60250.1"/>
    </source>
</evidence>
<dbReference type="Pfam" id="PF08534">
    <property type="entry name" value="Redoxin"/>
    <property type="match status" value="1"/>
</dbReference>
<dbReference type="SUPFAM" id="SSF52833">
    <property type="entry name" value="Thioredoxin-like"/>
    <property type="match status" value="1"/>
</dbReference>
<protein>
    <submittedName>
        <fullName evidence="2">TlpA family protein disulfide reductase</fullName>
    </submittedName>
</protein>
<name>A0A4Q6XJK5_9SPHI</name>
<dbReference type="InterPro" id="IPR050553">
    <property type="entry name" value="Thioredoxin_ResA/DsbE_sf"/>
</dbReference>
<dbReference type="PANTHER" id="PTHR42852">
    <property type="entry name" value="THIOL:DISULFIDE INTERCHANGE PROTEIN DSBE"/>
    <property type="match status" value="1"/>
</dbReference>
<accession>A0A4Q6XJK5</accession>
<dbReference type="CDD" id="cd02966">
    <property type="entry name" value="TlpA_like_family"/>
    <property type="match status" value="1"/>
</dbReference>
<feature type="domain" description="Thioredoxin" evidence="1">
    <location>
        <begin position="57"/>
        <end position="203"/>
    </location>
</feature>
<dbReference type="InterPro" id="IPR013740">
    <property type="entry name" value="Redoxin"/>
</dbReference>
<dbReference type="PROSITE" id="PS51352">
    <property type="entry name" value="THIOREDOXIN_2"/>
    <property type="match status" value="1"/>
</dbReference>
<evidence type="ECO:0000259" key="1">
    <source>
        <dbReference type="PROSITE" id="PS51352"/>
    </source>
</evidence>
<dbReference type="Gene3D" id="3.40.30.10">
    <property type="entry name" value="Glutaredoxin"/>
    <property type="match status" value="1"/>
</dbReference>
<dbReference type="EMBL" id="SGIT01000002">
    <property type="protein sequence ID" value="RZF60250.1"/>
    <property type="molecule type" value="Genomic_DNA"/>
</dbReference>
<dbReference type="GO" id="GO:0016491">
    <property type="term" value="F:oxidoreductase activity"/>
    <property type="evidence" value="ECO:0007669"/>
    <property type="project" value="InterPro"/>
</dbReference>
<comment type="caution">
    <text evidence="2">The sequence shown here is derived from an EMBL/GenBank/DDBJ whole genome shotgun (WGS) entry which is preliminary data.</text>
</comment>
<gene>
    <name evidence="2" type="ORF">EWE74_14175</name>
</gene>
<dbReference type="AlphaFoldDB" id="A0A4Q6XJK5"/>
<keyword evidence="3" id="KW-1185">Reference proteome</keyword>
<reference evidence="2 3" key="1">
    <citation type="submission" date="2019-02" db="EMBL/GenBank/DDBJ databases">
        <authorList>
            <person name="Li Y."/>
        </authorList>
    </citation>
    <scope>NUCLEOTIDE SEQUENCE [LARGE SCALE GENOMIC DNA]</scope>
    <source>
        <strain evidence="2 3">30C10-4-7</strain>
    </source>
</reference>
<dbReference type="PANTHER" id="PTHR42852:SF13">
    <property type="entry name" value="PROTEIN DIPZ"/>
    <property type="match status" value="1"/>
</dbReference>
<dbReference type="InterPro" id="IPR036249">
    <property type="entry name" value="Thioredoxin-like_sf"/>
</dbReference>
<dbReference type="OrthoDB" id="793244at2"/>
<evidence type="ECO:0000313" key="3">
    <source>
        <dbReference type="Proteomes" id="UP000292855"/>
    </source>
</evidence>